<dbReference type="GO" id="GO:0016301">
    <property type="term" value="F:kinase activity"/>
    <property type="evidence" value="ECO:0007669"/>
    <property type="project" value="InterPro"/>
</dbReference>
<reference evidence="2 3" key="1">
    <citation type="submission" date="2012-01" db="EMBL/GenBank/DDBJ databases">
        <title>The Genome Sequence of Odoribacter laneus YIT 12061.</title>
        <authorList>
            <consortium name="The Broad Institute Genome Sequencing Platform"/>
            <person name="Earl A."/>
            <person name="Ward D."/>
            <person name="Feldgarden M."/>
            <person name="Gevers D."/>
            <person name="Morotomi M."/>
            <person name="Young S.K."/>
            <person name="Zeng Q."/>
            <person name="Gargeya S."/>
            <person name="Fitzgerald M."/>
            <person name="Haas B."/>
            <person name="Abouelleil A."/>
            <person name="Alvarado L."/>
            <person name="Arachchi H.M."/>
            <person name="Berlin A."/>
            <person name="Chapman S.B."/>
            <person name="Gearin G."/>
            <person name="Goldberg J."/>
            <person name="Griggs A."/>
            <person name="Gujja S."/>
            <person name="Hansen M."/>
            <person name="Heiman D."/>
            <person name="Howarth C."/>
            <person name="Larimer J."/>
            <person name="Lui A."/>
            <person name="MacDonald P.J.P."/>
            <person name="McCowen C."/>
            <person name="Montmayeur A."/>
            <person name="Murphy C."/>
            <person name="Neiman D."/>
            <person name="Pearson M."/>
            <person name="Priest M."/>
            <person name="Roberts A."/>
            <person name="Saif S."/>
            <person name="Shea T."/>
            <person name="Sisk P."/>
            <person name="Stolte C."/>
            <person name="Sykes S."/>
            <person name="Wortman J."/>
            <person name="Nusbaum C."/>
            <person name="Birren B."/>
        </authorList>
    </citation>
    <scope>NUCLEOTIDE SEQUENCE [LARGE SCALE GENOMIC DNA]</scope>
    <source>
        <strain evidence="2 3">YIT 12061</strain>
    </source>
</reference>
<dbReference type="GO" id="GO:0005524">
    <property type="term" value="F:ATP binding"/>
    <property type="evidence" value="ECO:0007669"/>
    <property type="project" value="InterPro"/>
</dbReference>
<dbReference type="AlphaFoldDB" id="H1DFE0"/>
<dbReference type="Gene3D" id="3.30.1490.20">
    <property type="entry name" value="ATP-grasp fold, A domain"/>
    <property type="match status" value="1"/>
</dbReference>
<dbReference type="SUPFAM" id="SSF56059">
    <property type="entry name" value="Glutathione synthetase ATP-binding domain-like"/>
    <property type="match status" value="1"/>
</dbReference>
<keyword evidence="3" id="KW-1185">Reference proteome</keyword>
<proteinExistence type="predicted"/>
<dbReference type="EMBL" id="ADMC01000015">
    <property type="protein sequence ID" value="EHP48933.1"/>
    <property type="molecule type" value="Genomic_DNA"/>
</dbReference>
<dbReference type="eggNOG" id="COG0574">
    <property type="taxonomic scope" value="Bacteria"/>
</dbReference>
<protein>
    <recommendedName>
        <fullName evidence="1">Pyruvate phosphate dikinase AMP/ATP-binding domain-containing protein</fullName>
    </recommendedName>
</protein>
<dbReference type="GeneID" id="98068569"/>
<organism evidence="2 3">
    <name type="scientific">Odoribacter laneus YIT 12061</name>
    <dbReference type="NCBI Taxonomy" id="742817"/>
    <lineage>
        <taxon>Bacteria</taxon>
        <taxon>Pseudomonadati</taxon>
        <taxon>Bacteroidota</taxon>
        <taxon>Bacteroidia</taxon>
        <taxon>Bacteroidales</taxon>
        <taxon>Odoribacteraceae</taxon>
        <taxon>Odoribacter</taxon>
    </lineage>
</organism>
<comment type="caution">
    <text evidence="2">The sequence shown here is derived from an EMBL/GenBank/DDBJ whole genome shotgun (WGS) entry which is preliminary data.</text>
</comment>
<dbReference type="Pfam" id="PF01326">
    <property type="entry name" value="PPDK_N"/>
    <property type="match status" value="1"/>
</dbReference>
<evidence type="ECO:0000313" key="2">
    <source>
        <dbReference type="EMBL" id="EHP48933.1"/>
    </source>
</evidence>
<dbReference type="InterPro" id="IPR002192">
    <property type="entry name" value="PPDK_AMP/ATP-bd"/>
</dbReference>
<dbReference type="STRING" id="742817.HMPREF9449_00976"/>
<sequence length="991" mass="114159">MEKIDLQRIYKRKKTDRDIFQELMAFKVKEILLIANYYDAYTIEREGQFTDKVYGEYLQVNLYTAPRFISVASEEEALDVLAKRKIHLIVIMAGLDKQTPQLISLHLKSKYKDIPQLMLVNNNADLAYFDSIEDQLSQSIERIFVWNGSTKIFLAMAKYIEDKVNLETDTRLGDIRVILLVEDSIRYYSRYLPLLYSEIVTQTQELIRNEPENDELSLIMKIRVRPKVILVSTFEEGVAIIDKYRDNLLCVISDVKYSRNGVEDEDAGVDLIEYTHQADDKIPCLLQSHDVENAKRAKAVNAEFINKNSVTLSHEITRFIKEKLGFGDFIFKNSSGKPIDKASSIEEFKHKLTTIPDESLKYHSIRNGISTWFMARGQISLAKRLRRYRFEDFKTVDEIRRFILQVFEGYELKKIRGRIINFRPQLVNSNRYIVSLGKGSFGGKGRGMAFLSNFIENVSFRKLIPELKIAIPKTAIIGVEEYDNFIEINNLIQTIYTEKNYEIVKDAFIRGSLSLQLRQKLRSYLEIMKRPLAIRSSGLFEDSLSQPFAGVYATYLIPNNHPDLERRLQELETAIKLVYASIYTDDSRAYFNAIDYVIEEEKMAVIIQEVVGQEHNGKYYPNVSGVAQSYNFYPFSYIKPEDGFAVIAVGLGAYVVGGEKTYRFCPRYPRLQLASIQDMMRDSQKYFYAIDLGRSDYDLAKDGEQAAITSYDLKEAEADGTLTYSASVYDFLNERIVYDFNSRGSRIVNFPGLLEYDQIPLPKTLDILLDIFSQAMGSPVEIEFSLNIENQIPTLYLLQIKPLIKNDFWVDIDQLPIDTQRMLMRATKGMGNGKIENIQDVIYIDPDKFNRLKTEEMAEEIKSLNQKMTALDRNYLLIGPGRWGTRDPLTGIPVTWSDISKAQVIVEQGLKDYPLDASLGSHFFHNVTSMKVGYFAIPYDSGDSFINFDILKKQETVEELKYARHIRFTAPLTILMDGKKQTAVILYGENE</sequence>
<dbReference type="Proteomes" id="UP000004892">
    <property type="component" value="Unassembled WGS sequence"/>
</dbReference>
<feature type="domain" description="Pyruvate phosphate dikinase AMP/ATP-binding" evidence="1">
    <location>
        <begin position="441"/>
        <end position="803"/>
    </location>
</feature>
<dbReference type="PATRIC" id="fig|742817.3.peg.1034"/>
<name>H1DFE0_9BACT</name>
<accession>H1DFE0</accession>
<dbReference type="InterPro" id="IPR013815">
    <property type="entry name" value="ATP_grasp_subdomain_1"/>
</dbReference>
<dbReference type="HOGENOM" id="CLU_012339_0_0_10"/>
<dbReference type="RefSeq" id="WP_009136124.1">
    <property type="nucleotide sequence ID" value="NZ_JH594596.1"/>
</dbReference>
<evidence type="ECO:0000259" key="1">
    <source>
        <dbReference type="Pfam" id="PF01326"/>
    </source>
</evidence>
<gene>
    <name evidence="2" type="ORF">HMPREF9449_00976</name>
</gene>
<evidence type="ECO:0000313" key="3">
    <source>
        <dbReference type="Proteomes" id="UP000004892"/>
    </source>
</evidence>